<feature type="transmembrane region" description="Helical" evidence="2">
    <location>
        <begin position="47"/>
        <end position="66"/>
    </location>
</feature>
<keyword evidence="4" id="KW-1185">Reference proteome</keyword>
<keyword evidence="2" id="KW-0472">Membrane</keyword>
<sequence length="246" mass="26714">MAKRTDTSSTPSDKSPQGGSPKKAKKPNGFQQFLQVFQMTRKADPNAVWLMLLVFLGVTAVGLLIGFLLDNWITGLIIGILLGVLGAVFILSRRAERAAYAQIEGQPGAAGAALNSLRRGWIVEEQPVAVNPRTQDVVFRAIGRPGVVLVSEGPSARVRVLVDGERKRLARILPNVPVHVIETGREEGQTPLRNVAGKMNKLKPQLTKTEVAAVSKRIASLGARLPIPKGIDPTRMRPDRRAMRGR</sequence>
<feature type="compositionally biased region" description="Low complexity" evidence="1">
    <location>
        <begin position="7"/>
        <end position="16"/>
    </location>
</feature>
<accession>A0A127A0U7</accession>
<gene>
    <name evidence="3" type="ORF">SA2016_1837</name>
</gene>
<evidence type="ECO:0000313" key="3">
    <source>
        <dbReference type="EMBL" id="AMM32511.1"/>
    </source>
</evidence>
<evidence type="ECO:0000256" key="1">
    <source>
        <dbReference type="SAM" id="MobiDB-lite"/>
    </source>
</evidence>
<organism evidence="3 4">
    <name type="scientific">Sinomonas atrocyanea</name>
    <dbReference type="NCBI Taxonomy" id="37927"/>
    <lineage>
        <taxon>Bacteria</taxon>
        <taxon>Bacillati</taxon>
        <taxon>Actinomycetota</taxon>
        <taxon>Actinomycetes</taxon>
        <taxon>Micrococcales</taxon>
        <taxon>Micrococcaceae</taxon>
        <taxon>Sinomonas</taxon>
    </lineage>
</organism>
<evidence type="ECO:0000256" key="2">
    <source>
        <dbReference type="SAM" id="Phobius"/>
    </source>
</evidence>
<dbReference type="RefSeq" id="WP_066497457.1">
    <property type="nucleotide sequence ID" value="NZ_BJMO01000010.1"/>
</dbReference>
<feature type="region of interest" description="Disordered" evidence="1">
    <location>
        <begin position="1"/>
        <end position="27"/>
    </location>
</feature>
<proteinExistence type="predicted"/>
<dbReference type="Proteomes" id="UP000070134">
    <property type="component" value="Chromosome"/>
</dbReference>
<dbReference type="Pfam" id="PF13829">
    <property type="entry name" value="DUF4191"/>
    <property type="match status" value="1"/>
</dbReference>
<protein>
    <submittedName>
        <fullName evidence="3">Membrane protein</fullName>
    </submittedName>
</protein>
<dbReference type="AlphaFoldDB" id="A0A127A0U7"/>
<dbReference type="KEGG" id="satk:SA2016_1837"/>
<dbReference type="OrthoDB" id="8479889at2"/>
<feature type="region of interest" description="Disordered" evidence="1">
    <location>
        <begin position="225"/>
        <end position="246"/>
    </location>
</feature>
<keyword evidence="2" id="KW-1133">Transmembrane helix</keyword>
<dbReference type="STRING" id="37927.SA2016_1837"/>
<evidence type="ECO:0000313" key="4">
    <source>
        <dbReference type="Proteomes" id="UP000070134"/>
    </source>
</evidence>
<name>A0A127A0U7_9MICC</name>
<keyword evidence="2" id="KW-0812">Transmembrane</keyword>
<feature type="compositionally biased region" description="Basic and acidic residues" evidence="1">
    <location>
        <begin position="232"/>
        <end position="246"/>
    </location>
</feature>
<dbReference type="InterPro" id="IPR025445">
    <property type="entry name" value="DUF4191"/>
</dbReference>
<feature type="transmembrane region" description="Helical" evidence="2">
    <location>
        <begin position="72"/>
        <end position="91"/>
    </location>
</feature>
<dbReference type="EMBL" id="CP014518">
    <property type="protein sequence ID" value="AMM32511.1"/>
    <property type="molecule type" value="Genomic_DNA"/>
</dbReference>
<dbReference type="PATRIC" id="fig|37927.3.peg.1887"/>
<reference evidence="3 4" key="1">
    <citation type="submission" date="2016-02" db="EMBL/GenBank/DDBJ databases">
        <title>Complete genome of Sinomonas atrocyanea KCTC 3377.</title>
        <authorList>
            <person name="Kim K.M."/>
        </authorList>
    </citation>
    <scope>NUCLEOTIDE SEQUENCE [LARGE SCALE GENOMIC DNA]</scope>
    <source>
        <strain evidence="3 4">KCTC 3377</strain>
    </source>
</reference>